<dbReference type="Proteomes" id="UP000245790">
    <property type="component" value="Unassembled WGS sequence"/>
</dbReference>
<dbReference type="SUPFAM" id="SSF53383">
    <property type="entry name" value="PLP-dependent transferases"/>
    <property type="match status" value="1"/>
</dbReference>
<dbReference type="InterPro" id="IPR000524">
    <property type="entry name" value="Tscrpt_reg_HTH_GntR"/>
</dbReference>
<name>A0A316FZC6_9GAMM</name>
<dbReference type="InterPro" id="IPR051446">
    <property type="entry name" value="HTH_trans_reg/aminotransferase"/>
</dbReference>
<accession>A0A316FZC6</accession>
<dbReference type="Gene3D" id="3.40.640.10">
    <property type="entry name" value="Type I PLP-dependent aspartate aminotransferase-like (Major domain)"/>
    <property type="match status" value="1"/>
</dbReference>
<dbReference type="Pfam" id="PF00392">
    <property type="entry name" value="GntR"/>
    <property type="match status" value="1"/>
</dbReference>
<keyword evidence="3" id="KW-0805">Transcription regulation</keyword>
<gene>
    <name evidence="7" type="ORF">C8D97_102131</name>
</gene>
<dbReference type="CDD" id="cd00609">
    <property type="entry name" value="AAT_like"/>
    <property type="match status" value="1"/>
</dbReference>
<dbReference type="CDD" id="cd07377">
    <property type="entry name" value="WHTH_GntR"/>
    <property type="match status" value="1"/>
</dbReference>
<keyword evidence="5" id="KW-0804">Transcription</keyword>
<sequence>MSFAVERETEDFLYQQVINLIRDMKAQQTLRPGDKLPSLRGLADKLKVSVPTVKQGYQELERLGDIEARPKSGYYLKAASSDHHPPKRIRLARQPVKVKRQSLIEQVYDAIHTPGVLPLGIANPVAAFPSDKTLARTMRRVMAMAGTQAISYGPMDGFAPLKRQLAYRYLDFGLKVDPDDLVITNGAQEALAIALQCVAKAGDVIAVESPCYFGILELIESLGMMAYEIPVCPDDGIWIEDLEKAIEQQSITACVFSTAISNPMGSCMPDENRQKVVEILEQKNIPLIEDDVYSDLYFTDKRCIPAQGYSKKGLVITCASFSKTAAPGYRVGWMITSRYNDSARRYKRALSCSSSLINQWTLSEFIASGDYDRNMVKLRRTLCCNKERMIASIKRYFPNEIRVSDPQGGGVLWIELPGGCDTVNLFHQALSKNISIAPGAIFSPTNKYSRCFRISFGLQWSNELDMAIKTLGGLTKQLIQESKN</sequence>
<dbReference type="GO" id="GO:0030170">
    <property type="term" value="F:pyridoxal phosphate binding"/>
    <property type="evidence" value="ECO:0007669"/>
    <property type="project" value="InterPro"/>
</dbReference>
<dbReference type="PANTHER" id="PTHR46577">
    <property type="entry name" value="HTH-TYPE TRANSCRIPTIONAL REGULATORY PROTEIN GABR"/>
    <property type="match status" value="1"/>
</dbReference>
<evidence type="ECO:0000256" key="5">
    <source>
        <dbReference type="ARBA" id="ARBA00023163"/>
    </source>
</evidence>
<protein>
    <submittedName>
        <fullName evidence="7">GntR family transcriptional regulator</fullName>
    </submittedName>
</protein>
<organism evidence="7 8">
    <name type="scientific">Pleionea mediterranea</name>
    <dbReference type="NCBI Taxonomy" id="523701"/>
    <lineage>
        <taxon>Bacteria</taxon>
        <taxon>Pseudomonadati</taxon>
        <taxon>Pseudomonadota</taxon>
        <taxon>Gammaproteobacteria</taxon>
        <taxon>Oceanospirillales</taxon>
        <taxon>Pleioneaceae</taxon>
        <taxon>Pleionea</taxon>
    </lineage>
</organism>
<dbReference type="InterPro" id="IPR036388">
    <property type="entry name" value="WH-like_DNA-bd_sf"/>
</dbReference>
<dbReference type="InterPro" id="IPR015422">
    <property type="entry name" value="PyrdxlP-dep_Trfase_small"/>
</dbReference>
<evidence type="ECO:0000313" key="7">
    <source>
        <dbReference type="EMBL" id="PWK53742.1"/>
    </source>
</evidence>
<dbReference type="InterPro" id="IPR036390">
    <property type="entry name" value="WH_DNA-bd_sf"/>
</dbReference>
<keyword evidence="2" id="KW-0663">Pyridoxal phosphate</keyword>
<dbReference type="AlphaFoldDB" id="A0A316FZC6"/>
<evidence type="ECO:0000256" key="2">
    <source>
        <dbReference type="ARBA" id="ARBA00022898"/>
    </source>
</evidence>
<dbReference type="InterPro" id="IPR015424">
    <property type="entry name" value="PyrdxlP-dep_Trfase"/>
</dbReference>
<dbReference type="RefSeq" id="WP_109761808.1">
    <property type="nucleotide sequence ID" value="NZ_QGGU01000002.1"/>
</dbReference>
<dbReference type="Pfam" id="PF00155">
    <property type="entry name" value="Aminotran_1_2"/>
    <property type="match status" value="1"/>
</dbReference>
<dbReference type="InterPro" id="IPR004839">
    <property type="entry name" value="Aminotransferase_I/II_large"/>
</dbReference>
<dbReference type="GO" id="GO:0003700">
    <property type="term" value="F:DNA-binding transcription factor activity"/>
    <property type="evidence" value="ECO:0007669"/>
    <property type="project" value="InterPro"/>
</dbReference>
<dbReference type="SMART" id="SM00345">
    <property type="entry name" value="HTH_GNTR"/>
    <property type="match status" value="1"/>
</dbReference>
<evidence type="ECO:0000256" key="1">
    <source>
        <dbReference type="ARBA" id="ARBA00005384"/>
    </source>
</evidence>
<evidence type="ECO:0000256" key="4">
    <source>
        <dbReference type="ARBA" id="ARBA00023125"/>
    </source>
</evidence>
<reference evidence="7 8" key="1">
    <citation type="submission" date="2018-05" db="EMBL/GenBank/DDBJ databases">
        <title>Genomic Encyclopedia of Type Strains, Phase IV (KMG-IV): sequencing the most valuable type-strain genomes for metagenomic binning, comparative biology and taxonomic classification.</title>
        <authorList>
            <person name="Goeker M."/>
        </authorList>
    </citation>
    <scope>NUCLEOTIDE SEQUENCE [LARGE SCALE GENOMIC DNA]</scope>
    <source>
        <strain evidence="7 8">DSM 25350</strain>
    </source>
</reference>
<evidence type="ECO:0000259" key="6">
    <source>
        <dbReference type="PROSITE" id="PS50949"/>
    </source>
</evidence>
<comment type="caution">
    <text evidence="7">The sequence shown here is derived from an EMBL/GenBank/DDBJ whole genome shotgun (WGS) entry which is preliminary data.</text>
</comment>
<dbReference type="InterPro" id="IPR015421">
    <property type="entry name" value="PyrdxlP-dep_Trfase_major"/>
</dbReference>
<dbReference type="SUPFAM" id="SSF46785">
    <property type="entry name" value="Winged helix' DNA-binding domain"/>
    <property type="match status" value="1"/>
</dbReference>
<dbReference type="PANTHER" id="PTHR46577:SF2">
    <property type="entry name" value="TRANSCRIPTIONAL REGULATORY PROTEIN"/>
    <property type="match status" value="1"/>
</dbReference>
<feature type="domain" description="HTH gntR-type" evidence="6">
    <location>
        <begin position="11"/>
        <end position="79"/>
    </location>
</feature>
<comment type="similarity">
    <text evidence="1">In the C-terminal section; belongs to the class-I pyridoxal-phosphate-dependent aminotransferase family.</text>
</comment>
<proteinExistence type="inferred from homology"/>
<evidence type="ECO:0000256" key="3">
    <source>
        <dbReference type="ARBA" id="ARBA00023015"/>
    </source>
</evidence>
<keyword evidence="4" id="KW-0238">DNA-binding</keyword>
<evidence type="ECO:0000313" key="8">
    <source>
        <dbReference type="Proteomes" id="UP000245790"/>
    </source>
</evidence>
<dbReference type="EMBL" id="QGGU01000002">
    <property type="protein sequence ID" value="PWK53742.1"/>
    <property type="molecule type" value="Genomic_DNA"/>
</dbReference>
<dbReference type="Gene3D" id="1.10.10.10">
    <property type="entry name" value="Winged helix-like DNA-binding domain superfamily/Winged helix DNA-binding domain"/>
    <property type="match status" value="1"/>
</dbReference>
<dbReference type="GO" id="GO:0003677">
    <property type="term" value="F:DNA binding"/>
    <property type="evidence" value="ECO:0007669"/>
    <property type="project" value="UniProtKB-KW"/>
</dbReference>
<dbReference type="OrthoDB" id="9804020at2"/>
<keyword evidence="8" id="KW-1185">Reference proteome</keyword>
<dbReference type="Gene3D" id="3.90.1150.10">
    <property type="entry name" value="Aspartate Aminotransferase, domain 1"/>
    <property type="match status" value="1"/>
</dbReference>
<dbReference type="PROSITE" id="PS50949">
    <property type="entry name" value="HTH_GNTR"/>
    <property type="match status" value="1"/>
</dbReference>